<accession>A0AAN9MYR9</accession>
<dbReference type="Proteomes" id="UP001367508">
    <property type="component" value="Unassembled WGS sequence"/>
</dbReference>
<gene>
    <name evidence="1" type="ORF">VNO77_02885</name>
</gene>
<evidence type="ECO:0000313" key="1">
    <source>
        <dbReference type="EMBL" id="KAK7360868.1"/>
    </source>
</evidence>
<sequence length="128" mass="14329">MSYGYINFLISFKINGQCVMTFALVSISLDNRHQQNLFGDLVLLPEFSYKKESLKFHTINLFKLVTTVASAKKILLPDKGEPVPRGGIKFGQRAVVGTPEVNFNTEDLVQALITDSKKVEAMDYTILV</sequence>
<keyword evidence="2" id="KW-1185">Reference proteome</keyword>
<evidence type="ECO:0000313" key="2">
    <source>
        <dbReference type="Proteomes" id="UP001367508"/>
    </source>
</evidence>
<proteinExistence type="predicted"/>
<organism evidence="1 2">
    <name type="scientific">Canavalia gladiata</name>
    <name type="common">Sword bean</name>
    <name type="synonym">Dolichos gladiatus</name>
    <dbReference type="NCBI Taxonomy" id="3824"/>
    <lineage>
        <taxon>Eukaryota</taxon>
        <taxon>Viridiplantae</taxon>
        <taxon>Streptophyta</taxon>
        <taxon>Embryophyta</taxon>
        <taxon>Tracheophyta</taxon>
        <taxon>Spermatophyta</taxon>
        <taxon>Magnoliopsida</taxon>
        <taxon>eudicotyledons</taxon>
        <taxon>Gunneridae</taxon>
        <taxon>Pentapetalae</taxon>
        <taxon>rosids</taxon>
        <taxon>fabids</taxon>
        <taxon>Fabales</taxon>
        <taxon>Fabaceae</taxon>
        <taxon>Papilionoideae</taxon>
        <taxon>50 kb inversion clade</taxon>
        <taxon>NPAAA clade</taxon>
        <taxon>indigoferoid/millettioid clade</taxon>
        <taxon>Phaseoleae</taxon>
        <taxon>Canavalia</taxon>
    </lineage>
</organism>
<reference evidence="1 2" key="1">
    <citation type="submission" date="2024-01" db="EMBL/GenBank/DDBJ databases">
        <title>The genomes of 5 underutilized Papilionoideae crops provide insights into root nodulation and disease resistanc.</title>
        <authorList>
            <person name="Jiang F."/>
        </authorList>
    </citation>
    <scope>NUCLEOTIDE SEQUENCE [LARGE SCALE GENOMIC DNA]</scope>
    <source>
        <strain evidence="1">LVBAO_FW01</strain>
        <tissue evidence="1">Leaves</tissue>
    </source>
</reference>
<dbReference type="EMBL" id="JAYMYQ010000001">
    <property type="protein sequence ID" value="KAK7360868.1"/>
    <property type="molecule type" value="Genomic_DNA"/>
</dbReference>
<name>A0AAN9MYR9_CANGL</name>
<dbReference type="AlphaFoldDB" id="A0AAN9MYR9"/>
<protein>
    <submittedName>
        <fullName evidence="1">Uncharacterized protein</fullName>
    </submittedName>
</protein>
<comment type="caution">
    <text evidence="1">The sequence shown here is derived from an EMBL/GenBank/DDBJ whole genome shotgun (WGS) entry which is preliminary data.</text>
</comment>